<feature type="region of interest" description="Disordered" evidence="1">
    <location>
        <begin position="43"/>
        <end position="78"/>
    </location>
</feature>
<gene>
    <name evidence="2" type="ORF">SLEP1_g13692</name>
</gene>
<keyword evidence="3" id="KW-1185">Reference proteome</keyword>
<comment type="caution">
    <text evidence="2">The sequence shown here is derived from an EMBL/GenBank/DDBJ whole genome shotgun (WGS) entry which is preliminary data.</text>
</comment>
<reference evidence="2 3" key="1">
    <citation type="journal article" date="2021" name="Commun. Biol.">
        <title>The genome of Shorea leprosula (Dipterocarpaceae) highlights the ecological relevance of drought in aseasonal tropical rainforests.</title>
        <authorList>
            <person name="Ng K.K.S."/>
            <person name="Kobayashi M.J."/>
            <person name="Fawcett J.A."/>
            <person name="Hatakeyama M."/>
            <person name="Paape T."/>
            <person name="Ng C.H."/>
            <person name="Ang C.C."/>
            <person name="Tnah L.H."/>
            <person name="Lee C.T."/>
            <person name="Nishiyama T."/>
            <person name="Sese J."/>
            <person name="O'Brien M.J."/>
            <person name="Copetti D."/>
            <person name="Mohd Noor M.I."/>
            <person name="Ong R.C."/>
            <person name="Putra M."/>
            <person name="Sireger I.Z."/>
            <person name="Indrioko S."/>
            <person name="Kosugi Y."/>
            <person name="Izuno A."/>
            <person name="Isagi Y."/>
            <person name="Lee S.L."/>
            <person name="Shimizu K.K."/>
        </authorList>
    </citation>
    <scope>NUCLEOTIDE SEQUENCE [LARGE SCALE GENOMIC DNA]</scope>
    <source>
        <strain evidence="2">214</strain>
    </source>
</reference>
<feature type="compositionally biased region" description="Polar residues" evidence="1">
    <location>
        <begin position="1"/>
        <end position="14"/>
    </location>
</feature>
<name>A0AAV5IQL1_9ROSI</name>
<dbReference type="EMBL" id="BPVZ01000016">
    <property type="protein sequence ID" value="GKV01110.1"/>
    <property type="molecule type" value="Genomic_DNA"/>
</dbReference>
<dbReference type="Proteomes" id="UP001054252">
    <property type="component" value="Unassembled WGS sequence"/>
</dbReference>
<sequence>MSSPASTPMNSRRQSFPRPRGEIKIKIIKGLFRSAVTIATMVTKKGRKRRETRSDLSSGCTTPAATPSGYNSDGSWTH</sequence>
<accession>A0AAV5IQL1</accession>
<dbReference type="AlphaFoldDB" id="A0AAV5IQL1"/>
<feature type="region of interest" description="Disordered" evidence="1">
    <location>
        <begin position="1"/>
        <end position="22"/>
    </location>
</feature>
<proteinExistence type="predicted"/>
<organism evidence="2 3">
    <name type="scientific">Rubroshorea leprosula</name>
    <dbReference type="NCBI Taxonomy" id="152421"/>
    <lineage>
        <taxon>Eukaryota</taxon>
        <taxon>Viridiplantae</taxon>
        <taxon>Streptophyta</taxon>
        <taxon>Embryophyta</taxon>
        <taxon>Tracheophyta</taxon>
        <taxon>Spermatophyta</taxon>
        <taxon>Magnoliopsida</taxon>
        <taxon>eudicotyledons</taxon>
        <taxon>Gunneridae</taxon>
        <taxon>Pentapetalae</taxon>
        <taxon>rosids</taxon>
        <taxon>malvids</taxon>
        <taxon>Malvales</taxon>
        <taxon>Dipterocarpaceae</taxon>
        <taxon>Rubroshorea</taxon>
    </lineage>
</organism>
<feature type="compositionally biased region" description="Polar residues" evidence="1">
    <location>
        <begin position="55"/>
        <end position="78"/>
    </location>
</feature>
<evidence type="ECO:0000313" key="3">
    <source>
        <dbReference type="Proteomes" id="UP001054252"/>
    </source>
</evidence>
<evidence type="ECO:0000256" key="1">
    <source>
        <dbReference type="SAM" id="MobiDB-lite"/>
    </source>
</evidence>
<protein>
    <submittedName>
        <fullName evidence="2">Uncharacterized protein</fullName>
    </submittedName>
</protein>
<evidence type="ECO:0000313" key="2">
    <source>
        <dbReference type="EMBL" id="GKV01110.1"/>
    </source>
</evidence>